<feature type="transmembrane region" description="Helical" evidence="6">
    <location>
        <begin position="448"/>
        <end position="471"/>
    </location>
</feature>
<evidence type="ECO:0000313" key="9">
    <source>
        <dbReference type="EMBL" id="KKQ23174.1"/>
    </source>
</evidence>
<protein>
    <submittedName>
        <fullName evidence="9">ComEC/Rec2-related protein</fullName>
    </submittedName>
</protein>
<dbReference type="NCBIfam" id="TIGR00360">
    <property type="entry name" value="ComEC_N-term"/>
    <property type="match status" value="1"/>
</dbReference>
<evidence type="ECO:0000256" key="3">
    <source>
        <dbReference type="ARBA" id="ARBA00022692"/>
    </source>
</evidence>
<dbReference type="EMBL" id="LBSR01000003">
    <property type="protein sequence ID" value="KKQ23174.1"/>
    <property type="molecule type" value="Genomic_DNA"/>
</dbReference>
<dbReference type="Pfam" id="PF03772">
    <property type="entry name" value="Competence"/>
    <property type="match status" value="1"/>
</dbReference>
<feature type="transmembrane region" description="Helical" evidence="6">
    <location>
        <begin position="423"/>
        <end position="442"/>
    </location>
</feature>
<dbReference type="InterPro" id="IPR052159">
    <property type="entry name" value="Competence_DNA_uptake"/>
</dbReference>
<evidence type="ECO:0000313" key="10">
    <source>
        <dbReference type="Proteomes" id="UP000034044"/>
    </source>
</evidence>
<dbReference type="InterPro" id="IPR025405">
    <property type="entry name" value="DUF4131"/>
</dbReference>
<gene>
    <name evidence="9" type="ORF">US36_C0003G0008</name>
</gene>
<reference evidence="9 10" key="1">
    <citation type="journal article" date="2015" name="Nature">
        <title>rRNA introns, odd ribosomes, and small enigmatic genomes across a large radiation of phyla.</title>
        <authorList>
            <person name="Brown C.T."/>
            <person name="Hug L.A."/>
            <person name="Thomas B.C."/>
            <person name="Sharon I."/>
            <person name="Castelle C.J."/>
            <person name="Singh A."/>
            <person name="Wilkins M.J."/>
            <person name="Williams K.H."/>
            <person name="Banfield J.F."/>
        </authorList>
    </citation>
    <scope>NUCLEOTIDE SEQUENCE [LARGE SCALE GENOMIC DNA]</scope>
</reference>
<evidence type="ECO:0000256" key="1">
    <source>
        <dbReference type="ARBA" id="ARBA00004651"/>
    </source>
</evidence>
<evidence type="ECO:0000256" key="5">
    <source>
        <dbReference type="ARBA" id="ARBA00023136"/>
    </source>
</evidence>
<accession>A0A0G0IG62</accession>
<dbReference type="PANTHER" id="PTHR30619:SF7">
    <property type="entry name" value="BETA-LACTAMASE DOMAIN PROTEIN"/>
    <property type="match status" value="1"/>
</dbReference>
<comment type="subcellular location">
    <subcellularLocation>
        <location evidence="1">Cell membrane</location>
        <topology evidence="1">Multi-pass membrane protein</topology>
    </subcellularLocation>
</comment>
<evidence type="ECO:0000256" key="6">
    <source>
        <dbReference type="SAM" id="Phobius"/>
    </source>
</evidence>
<feature type="domain" description="ComEC/Rec2-related protein" evidence="7">
    <location>
        <begin position="209"/>
        <end position="471"/>
    </location>
</feature>
<dbReference type="GO" id="GO:0005886">
    <property type="term" value="C:plasma membrane"/>
    <property type="evidence" value="ECO:0007669"/>
    <property type="project" value="UniProtKB-SubCell"/>
</dbReference>
<feature type="transmembrane region" description="Helical" evidence="6">
    <location>
        <begin position="52"/>
        <end position="72"/>
    </location>
</feature>
<feature type="transmembrane region" description="Helical" evidence="6">
    <location>
        <begin position="364"/>
        <end position="388"/>
    </location>
</feature>
<dbReference type="PANTHER" id="PTHR30619">
    <property type="entry name" value="DNA INTERNALIZATION/COMPETENCE PROTEIN COMEC/REC2"/>
    <property type="match status" value="1"/>
</dbReference>
<feature type="domain" description="DUF4131" evidence="8">
    <location>
        <begin position="26"/>
        <end position="161"/>
    </location>
</feature>
<dbReference type="AlphaFoldDB" id="A0A0G0IG62"/>
<dbReference type="InterPro" id="IPR004477">
    <property type="entry name" value="ComEC_N"/>
</dbReference>
<feature type="transmembrane region" description="Helical" evidence="6">
    <location>
        <begin position="259"/>
        <end position="277"/>
    </location>
</feature>
<feature type="transmembrane region" description="Helical" evidence="6">
    <location>
        <begin position="394"/>
        <end position="416"/>
    </location>
</feature>
<evidence type="ECO:0000256" key="4">
    <source>
        <dbReference type="ARBA" id="ARBA00022989"/>
    </source>
</evidence>
<feature type="transmembrane region" description="Helical" evidence="6">
    <location>
        <begin position="232"/>
        <end position="253"/>
    </location>
</feature>
<dbReference type="Proteomes" id="UP000034044">
    <property type="component" value="Unassembled WGS sequence"/>
</dbReference>
<feature type="transmembrane region" description="Helical" evidence="6">
    <location>
        <begin position="321"/>
        <end position="343"/>
    </location>
</feature>
<comment type="caution">
    <text evidence="9">The sequence shown here is derived from an EMBL/GenBank/DDBJ whole genome shotgun (WGS) entry which is preliminary data.</text>
</comment>
<keyword evidence="5 6" id="KW-0472">Membrane</keyword>
<evidence type="ECO:0000256" key="2">
    <source>
        <dbReference type="ARBA" id="ARBA00022475"/>
    </source>
</evidence>
<organism evidence="9 10">
    <name type="scientific">Candidatus Wolfebacteria bacterium GW2011_GWC1_37_10</name>
    <dbReference type="NCBI Taxonomy" id="1619010"/>
    <lineage>
        <taxon>Bacteria</taxon>
        <taxon>Candidatus Wolfeibacteriota</taxon>
    </lineage>
</organism>
<dbReference type="Pfam" id="PF13567">
    <property type="entry name" value="DUF4131"/>
    <property type="match status" value="1"/>
</dbReference>
<keyword evidence="4 6" id="KW-1133">Transmembrane helix</keyword>
<proteinExistence type="predicted"/>
<evidence type="ECO:0000259" key="7">
    <source>
        <dbReference type="Pfam" id="PF03772"/>
    </source>
</evidence>
<feature type="transmembrane region" description="Helical" evidence="6">
    <location>
        <begin position="6"/>
        <end position="23"/>
    </location>
</feature>
<keyword evidence="2" id="KW-1003">Cell membrane</keyword>
<evidence type="ECO:0000259" key="8">
    <source>
        <dbReference type="Pfam" id="PF13567"/>
    </source>
</evidence>
<keyword evidence="3 6" id="KW-0812">Transmembrane</keyword>
<name>A0A0G0IG62_9BACT</name>
<feature type="transmembrane region" description="Helical" evidence="6">
    <location>
        <begin position="28"/>
        <end position="46"/>
    </location>
</feature>
<sequence length="477" mass="53391">MPIYNIAFYSIIFFLFGVLLASFDLNLIIITLIAVLSAILFFVVYLRTKNNYFKEIAFLSLAIIIGAAYYIFWDKGQNKNINILYEKKINFSGIIIDYPEKGEAQKLIIQLQKPLSGKILVNLKSYPEFDYGDLVSFEAIIKKPETGKYADYLAKDLIYGIANFPKTELIAKNQASPIKSFLFKIRKNVAANFQKVLSFEQAAFLAGITMGERAEFSKDFKESLNKSGTTHLVALSGYNITIIVITILPFFSYFLRRNFAFLATIIAVLAFVLMTGAEASVVRAAIMAGIILLAQQVGRLYSVRNAVAAAAFLMVLQNPKILSFDLGFQLSFAALLGIVYLAPMIGKFLKIKEESGFLGWRENFLNTASAQFAVLPLLAINFGGFSIISLISNVLILGFIPLTMIFGFLIGFFGFIFMPLAIILGWFSGLLLSYEIFIIKLFGKIPLLTFKFGILGAIIYYLIIFVFIIFIELKSQK</sequence>